<organism evidence="2 3">
    <name type="scientific">Pleurodeles waltl</name>
    <name type="common">Iberian ribbed newt</name>
    <dbReference type="NCBI Taxonomy" id="8319"/>
    <lineage>
        <taxon>Eukaryota</taxon>
        <taxon>Metazoa</taxon>
        <taxon>Chordata</taxon>
        <taxon>Craniata</taxon>
        <taxon>Vertebrata</taxon>
        <taxon>Euteleostomi</taxon>
        <taxon>Amphibia</taxon>
        <taxon>Batrachia</taxon>
        <taxon>Caudata</taxon>
        <taxon>Salamandroidea</taxon>
        <taxon>Salamandridae</taxon>
        <taxon>Pleurodelinae</taxon>
        <taxon>Pleurodeles</taxon>
    </lineage>
</organism>
<keyword evidence="3" id="KW-1185">Reference proteome</keyword>
<evidence type="ECO:0000313" key="2">
    <source>
        <dbReference type="EMBL" id="KAJ1163969.1"/>
    </source>
</evidence>
<comment type="caution">
    <text evidence="2">The sequence shown here is derived from an EMBL/GenBank/DDBJ whole genome shotgun (WGS) entry which is preliminary data.</text>
</comment>
<feature type="region of interest" description="Disordered" evidence="1">
    <location>
        <begin position="62"/>
        <end position="87"/>
    </location>
</feature>
<evidence type="ECO:0000313" key="3">
    <source>
        <dbReference type="Proteomes" id="UP001066276"/>
    </source>
</evidence>
<dbReference type="EMBL" id="JANPWB010000008">
    <property type="protein sequence ID" value="KAJ1163969.1"/>
    <property type="molecule type" value="Genomic_DNA"/>
</dbReference>
<name>A0AAV7SIV7_PLEWA</name>
<dbReference type="Proteomes" id="UP001066276">
    <property type="component" value="Chromosome 4_2"/>
</dbReference>
<protein>
    <submittedName>
        <fullName evidence="2">Uncharacterized protein</fullName>
    </submittedName>
</protein>
<gene>
    <name evidence="2" type="ORF">NDU88_004416</name>
</gene>
<dbReference type="AlphaFoldDB" id="A0AAV7SIV7"/>
<accession>A0AAV7SIV7</accession>
<proteinExistence type="predicted"/>
<evidence type="ECO:0000256" key="1">
    <source>
        <dbReference type="SAM" id="MobiDB-lite"/>
    </source>
</evidence>
<reference evidence="2" key="1">
    <citation type="journal article" date="2022" name="bioRxiv">
        <title>Sequencing and chromosome-scale assembly of the giantPleurodeles waltlgenome.</title>
        <authorList>
            <person name="Brown T."/>
            <person name="Elewa A."/>
            <person name="Iarovenko S."/>
            <person name="Subramanian E."/>
            <person name="Araus A.J."/>
            <person name="Petzold A."/>
            <person name="Susuki M."/>
            <person name="Suzuki K.-i.T."/>
            <person name="Hayashi T."/>
            <person name="Toyoda A."/>
            <person name="Oliveira C."/>
            <person name="Osipova E."/>
            <person name="Leigh N.D."/>
            <person name="Simon A."/>
            <person name="Yun M.H."/>
        </authorList>
    </citation>
    <scope>NUCLEOTIDE SEQUENCE</scope>
    <source>
        <strain evidence="2">20211129_DDA</strain>
        <tissue evidence="2">Liver</tissue>
    </source>
</reference>
<feature type="compositionally biased region" description="Basic and acidic residues" evidence="1">
    <location>
        <begin position="62"/>
        <end position="86"/>
    </location>
</feature>
<sequence length="107" mass="12191">MYARVNSPIGLCTHVSWCRSKPRNPEARQAVPDLPVITTPGVHRGKIQPRCGEETLPLQREMKAGKSQRLPDKQRLQRVCKARESQVRAARVMKTDYGRHMHPSAPR</sequence>